<dbReference type="InterPro" id="IPR051051">
    <property type="entry name" value="E3_ubiq-ligase_TRIM/RNF"/>
</dbReference>
<dbReference type="PRINTS" id="PR01407">
    <property type="entry name" value="BUTYPHLNCDUF"/>
</dbReference>
<reference key="1">
    <citation type="journal article" date="2007" name="Nature">
        <title>The medaka draft genome and insights into vertebrate genome evolution.</title>
        <authorList>
            <person name="Kasahara M."/>
            <person name="Naruse K."/>
            <person name="Sasaki S."/>
            <person name="Nakatani Y."/>
            <person name="Qu W."/>
            <person name="Ahsan B."/>
            <person name="Yamada T."/>
            <person name="Nagayasu Y."/>
            <person name="Doi K."/>
            <person name="Kasai Y."/>
            <person name="Jindo T."/>
            <person name="Kobayashi D."/>
            <person name="Shimada A."/>
            <person name="Toyoda A."/>
            <person name="Kuroki Y."/>
            <person name="Fujiyama A."/>
            <person name="Sasaki T."/>
            <person name="Shimizu A."/>
            <person name="Asakawa S."/>
            <person name="Shimizu N."/>
            <person name="Hashimoto S."/>
            <person name="Yang J."/>
            <person name="Lee Y."/>
            <person name="Matsushima K."/>
            <person name="Sugano S."/>
            <person name="Sakaizumi M."/>
            <person name="Narita T."/>
            <person name="Ohishi K."/>
            <person name="Haga S."/>
            <person name="Ohta F."/>
            <person name="Nomoto H."/>
            <person name="Nogata K."/>
            <person name="Morishita T."/>
            <person name="Endo T."/>
            <person name="Shin-I T."/>
            <person name="Takeda H."/>
            <person name="Morishita S."/>
            <person name="Kohara Y."/>
        </authorList>
    </citation>
    <scope>NUCLEOTIDE SEQUENCE [LARGE SCALE GENOMIC DNA]</scope>
    <source>
        <strain>Hd-rR</strain>
    </source>
</reference>
<dbReference type="InterPro" id="IPR003879">
    <property type="entry name" value="Butyrophylin_SPRY"/>
</dbReference>
<dbReference type="Gene3D" id="2.60.120.920">
    <property type="match status" value="1"/>
</dbReference>
<keyword evidence="2" id="KW-0863">Zinc-finger</keyword>
<evidence type="ECO:0000313" key="6">
    <source>
        <dbReference type="Ensembl" id="ENSORLP00020012409.1"/>
    </source>
</evidence>
<evidence type="ECO:0000256" key="2">
    <source>
        <dbReference type="ARBA" id="ARBA00022771"/>
    </source>
</evidence>
<feature type="transmembrane region" description="Helical" evidence="4">
    <location>
        <begin position="15"/>
        <end position="36"/>
    </location>
</feature>
<evidence type="ECO:0000259" key="5">
    <source>
        <dbReference type="PROSITE" id="PS50188"/>
    </source>
</evidence>
<accession>A0A3P9KVD8</accession>
<evidence type="ECO:0000256" key="3">
    <source>
        <dbReference type="ARBA" id="ARBA00022833"/>
    </source>
</evidence>
<dbReference type="InterPro" id="IPR003877">
    <property type="entry name" value="SPRY_dom"/>
</dbReference>
<dbReference type="Pfam" id="PF00622">
    <property type="entry name" value="SPRY"/>
    <property type="match status" value="1"/>
</dbReference>
<dbReference type="Proteomes" id="UP000265180">
    <property type="component" value="Chromosome 19"/>
</dbReference>
<reference evidence="6" key="3">
    <citation type="submission" date="2025-08" db="UniProtKB">
        <authorList>
            <consortium name="Ensembl"/>
        </authorList>
    </citation>
    <scope>IDENTIFICATION</scope>
    <source>
        <strain evidence="6">HNI</strain>
    </source>
</reference>
<evidence type="ECO:0000313" key="7">
    <source>
        <dbReference type="Proteomes" id="UP000265180"/>
    </source>
</evidence>
<protein>
    <recommendedName>
        <fullName evidence="5">B30.2/SPRY domain-containing protein</fullName>
    </recommendedName>
</protein>
<dbReference type="InterPro" id="IPR043136">
    <property type="entry name" value="B30.2/SPRY_sf"/>
</dbReference>
<feature type="domain" description="B30.2/SPRY" evidence="5">
    <location>
        <begin position="55"/>
        <end position="257"/>
    </location>
</feature>
<dbReference type="PROSITE" id="PS50188">
    <property type="entry name" value="B302_SPRY"/>
    <property type="match status" value="1"/>
</dbReference>
<keyword evidence="4" id="KW-0472">Membrane</keyword>
<dbReference type="Ensembl" id="ENSORLT00020019571.1">
    <property type="protein sequence ID" value="ENSORLP00020012409.1"/>
    <property type="gene ID" value="ENSORLG00020013328.1"/>
</dbReference>
<keyword evidence="1" id="KW-0479">Metal-binding</keyword>
<dbReference type="PANTHER" id="PTHR25465:SF80">
    <property type="entry name" value="TRIPARTITE MOTIF-CONTAINING PROTEIN 16-LIKE"/>
    <property type="match status" value="1"/>
</dbReference>
<dbReference type="InterPro" id="IPR006574">
    <property type="entry name" value="PRY"/>
</dbReference>
<sequence length="257" mass="29152">MYKVFSFFSLIQHPLFRYISCKNIIVIFLFHGFLCFPAKTKNNSENNSTEKSPTYEPNVPEPKCRADLIKYWIPLSLDDKTANRALWIAKDGAKVVRKTDDAICPVLERPERYEYAPQVLCKDGILGFRGYWEVEVSGWVVVGVACEQAGRRNTDGPCGFGDNEESWGIGWSGSCYQAWHKGQNKEIRGVPECSTIGVYLDHPAGLLHFYAVENLKEDTGGKEVILLQQIKSSFKEKMMPGFWLGMQSECSIMKKEA</sequence>
<keyword evidence="4" id="KW-0812">Transmembrane</keyword>
<dbReference type="SUPFAM" id="SSF49899">
    <property type="entry name" value="Concanavalin A-like lectins/glucanases"/>
    <property type="match status" value="1"/>
</dbReference>
<name>A0A3P9KVD8_ORYLA</name>
<dbReference type="AlphaFoldDB" id="A0A3P9KVD8"/>
<dbReference type="InterPro" id="IPR013320">
    <property type="entry name" value="ConA-like_dom_sf"/>
</dbReference>
<keyword evidence="3" id="KW-0862">Zinc</keyword>
<dbReference type="InterPro" id="IPR001870">
    <property type="entry name" value="B30.2/SPRY"/>
</dbReference>
<evidence type="ECO:0000256" key="4">
    <source>
        <dbReference type="SAM" id="Phobius"/>
    </source>
</evidence>
<dbReference type="GO" id="GO:0005737">
    <property type="term" value="C:cytoplasm"/>
    <property type="evidence" value="ECO:0007669"/>
    <property type="project" value="UniProtKB-ARBA"/>
</dbReference>
<reference evidence="6" key="4">
    <citation type="submission" date="2025-09" db="UniProtKB">
        <authorList>
            <consortium name="Ensembl"/>
        </authorList>
    </citation>
    <scope>IDENTIFICATION</scope>
    <source>
        <strain evidence="6">HNI</strain>
    </source>
</reference>
<evidence type="ECO:0000256" key="1">
    <source>
        <dbReference type="ARBA" id="ARBA00022723"/>
    </source>
</evidence>
<proteinExistence type="predicted"/>
<dbReference type="GO" id="GO:0008270">
    <property type="term" value="F:zinc ion binding"/>
    <property type="evidence" value="ECO:0007669"/>
    <property type="project" value="UniProtKB-KW"/>
</dbReference>
<dbReference type="Pfam" id="PF13765">
    <property type="entry name" value="PRY"/>
    <property type="match status" value="1"/>
</dbReference>
<organism evidence="6 7">
    <name type="scientific">Oryzias latipes</name>
    <name type="common">Japanese rice fish</name>
    <name type="synonym">Japanese killifish</name>
    <dbReference type="NCBI Taxonomy" id="8090"/>
    <lineage>
        <taxon>Eukaryota</taxon>
        <taxon>Metazoa</taxon>
        <taxon>Chordata</taxon>
        <taxon>Craniata</taxon>
        <taxon>Vertebrata</taxon>
        <taxon>Euteleostomi</taxon>
        <taxon>Actinopterygii</taxon>
        <taxon>Neopterygii</taxon>
        <taxon>Teleostei</taxon>
        <taxon>Neoteleostei</taxon>
        <taxon>Acanthomorphata</taxon>
        <taxon>Ovalentaria</taxon>
        <taxon>Atherinomorphae</taxon>
        <taxon>Beloniformes</taxon>
        <taxon>Adrianichthyidae</taxon>
        <taxon>Oryziinae</taxon>
        <taxon>Oryzias</taxon>
    </lineage>
</organism>
<keyword evidence="4" id="KW-1133">Transmembrane helix</keyword>
<dbReference type="PANTHER" id="PTHR25465">
    <property type="entry name" value="B-BOX DOMAIN CONTAINING"/>
    <property type="match status" value="1"/>
</dbReference>
<reference evidence="6 7" key="2">
    <citation type="submission" date="2017-04" db="EMBL/GenBank/DDBJ databases">
        <title>CpG methylation of centromeres and impact of large insertions on vertebrate speciation.</title>
        <authorList>
            <person name="Ichikawa K."/>
            <person name="Yoshimura J."/>
            <person name="Morishita S."/>
        </authorList>
    </citation>
    <scope>NUCLEOTIDE SEQUENCE</scope>
    <source>
        <strain evidence="6 7">HNI</strain>
    </source>
</reference>